<dbReference type="Proteomes" id="UP001066276">
    <property type="component" value="Chromosome 3_1"/>
</dbReference>
<accession>A0AAV7UBN7</accession>
<gene>
    <name evidence="2" type="ORF">NDU88_003283</name>
</gene>
<evidence type="ECO:0000313" key="3">
    <source>
        <dbReference type="Proteomes" id="UP001066276"/>
    </source>
</evidence>
<evidence type="ECO:0000313" key="2">
    <source>
        <dbReference type="EMBL" id="KAJ1186502.1"/>
    </source>
</evidence>
<feature type="compositionally biased region" description="Gly residues" evidence="1">
    <location>
        <begin position="251"/>
        <end position="264"/>
    </location>
</feature>
<name>A0AAV7UBN7_PLEWA</name>
<keyword evidence="3" id="KW-1185">Reference proteome</keyword>
<feature type="region of interest" description="Disordered" evidence="1">
    <location>
        <begin position="233"/>
        <end position="264"/>
    </location>
</feature>
<feature type="region of interest" description="Disordered" evidence="1">
    <location>
        <begin position="98"/>
        <end position="139"/>
    </location>
</feature>
<sequence length="264" mass="27476">MHILGIAESTNMETVPPRGSVAVRCHRGCKTESRGKHGTAAIGACLADRVPRPPCGRRTRYVLLTGSSASRSCWSGSGRTTVVDCRCLSLIGGTRGAALQRRRRPRSPGGGAAPLPSRPTGARFPGLRPSAGRDGHGWDRRPTFLPLAGGYFQRCGRPGGRATHTALPCGLAGRGSHLSTFFFFFSLSVLSAPLAGTTARVGDSFCDARIALETVRERRPTLLVPAAAVGESSYRGQGPASPPGIGDPGLCRGGPLGVGGRGRL</sequence>
<protein>
    <submittedName>
        <fullName evidence="2">Uncharacterized protein</fullName>
    </submittedName>
</protein>
<reference evidence="2" key="1">
    <citation type="journal article" date="2022" name="bioRxiv">
        <title>Sequencing and chromosome-scale assembly of the giantPleurodeles waltlgenome.</title>
        <authorList>
            <person name="Brown T."/>
            <person name="Elewa A."/>
            <person name="Iarovenko S."/>
            <person name="Subramanian E."/>
            <person name="Araus A.J."/>
            <person name="Petzold A."/>
            <person name="Susuki M."/>
            <person name="Suzuki K.-i.T."/>
            <person name="Hayashi T."/>
            <person name="Toyoda A."/>
            <person name="Oliveira C."/>
            <person name="Osipova E."/>
            <person name="Leigh N.D."/>
            <person name="Simon A."/>
            <person name="Yun M.H."/>
        </authorList>
    </citation>
    <scope>NUCLEOTIDE SEQUENCE</scope>
    <source>
        <strain evidence="2">20211129_DDA</strain>
        <tissue evidence="2">Liver</tissue>
    </source>
</reference>
<proteinExistence type="predicted"/>
<comment type="caution">
    <text evidence="2">The sequence shown here is derived from an EMBL/GenBank/DDBJ whole genome shotgun (WGS) entry which is preliminary data.</text>
</comment>
<dbReference type="EMBL" id="JANPWB010000005">
    <property type="protein sequence ID" value="KAJ1186502.1"/>
    <property type="molecule type" value="Genomic_DNA"/>
</dbReference>
<organism evidence="2 3">
    <name type="scientific">Pleurodeles waltl</name>
    <name type="common">Iberian ribbed newt</name>
    <dbReference type="NCBI Taxonomy" id="8319"/>
    <lineage>
        <taxon>Eukaryota</taxon>
        <taxon>Metazoa</taxon>
        <taxon>Chordata</taxon>
        <taxon>Craniata</taxon>
        <taxon>Vertebrata</taxon>
        <taxon>Euteleostomi</taxon>
        <taxon>Amphibia</taxon>
        <taxon>Batrachia</taxon>
        <taxon>Caudata</taxon>
        <taxon>Salamandroidea</taxon>
        <taxon>Salamandridae</taxon>
        <taxon>Pleurodelinae</taxon>
        <taxon>Pleurodeles</taxon>
    </lineage>
</organism>
<evidence type="ECO:0000256" key="1">
    <source>
        <dbReference type="SAM" id="MobiDB-lite"/>
    </source>
</evidence>
<dbReference type="AlphaFoldDB" id="A0AAV7UBN7"/>